<dbReference type="STRING" id="1798183.GA0061080_10422"/>
<sequence length="1185" mass="133935">MKKYNWTRHLPCLGVSAAFLFSSNTIYADTNHVPKLNIIRDEFNTEEKLNLSIYNPKMKLTSDGLFTTPMGFYVYTNYPTKIAQYQITIYRQSDLDNQHPLKILRFSDISPYEAVLWNGDTDNGVPLSIDTEYKAILTTNGDTGLKDNVYAVMFRTLGYGVTQESDFISYTKSNIEADLVNNDTLFYGQLKSGSTIPGFGQSRIDHQGIVTDAQDRKVVIQMSGLSDKKEVTLNGQRLVVDNHGRAMREMILSPGEYQFNLSWQDENGQLQSQNETLVVEQEDDIFYVGIVDITYAQNNVTGEGKAILEEADSHHYSGKGSWDGRVAFYLKANKGDYRLTAHLDTTETKLKNAFGHLGEKDPSRFVRELDPQSYYPIYGDDSTTESDVDTEGKFYIKLEKGKSYGLWGNYNTQITGNEFANFNRSLYGAKLYHESEETTQYGDTRTLATVFLSNGETRGSHNELASTGGSLYFLKHQRITEGSLKLSIEVRDRNTGRVISTSTLTEGVDYEVNQFQGRVMLTKALPMTSNGGVGSSIIEGGGNLVGGDPVWIIAEYEYYADGFDLDGQKVFGGRAYNWLNDHIRIGGTYINEDQSSGDNYELKGIDLILRPTQGTHTQMEYAKAKAGLSDIFVSSNGGLSFNQTVMSGDTRGAAWKFEQKIDFNDFTDQDIPLTFKGYYSKQQEGFSTFAKARSSDLEEWGGELRYDFEQDKQGVLVGYSQENDLANYIEKITRAQYYTTLGDEYKAAFELLHRNEHNYGEKSTHEALIAAKLERSFFGGRDKGYIIQQLTMDKSGDVADDNRTTIGYNSQITDSINVGAEIFASNRGAGGGLQAGWDVNEQTNLYTKLLNDVDSTSGRGITTVVGGRTKATSEMELYSERQFKTSKIDHTTSDVYGVSYKPTEAQFIEGSYSVGRVNNRNRDRTSLSGHDETRRDIYAAGYGYKNDWFQIRNRLEYRIDQGDDRIRQWVTTNRAKTIVSENLSWLAQFDFAKTFGNKDNSNDVVSNYTESMIGFAYRPKLINNLNLFGKLTYVYGLDPDDQLIANSTSSSGKRYTSSLYDQKSWVWSLEGVYEWNANWETAFKAAHRQGHLRYKNESNWYSSGASLYALRINYKTGDWEYQVEGRTLRTDLANDHKDGFVTSIYRNIGDNIKMGVGYNFTDYNDNLTHLNYRSHGWFVNVVGSF</sequence>
<dbReference type="EMBL" id="FMBA01000042">
    <property type="protein sequence ID" value="SCC19908.1"/>
    <property type="molecule type" value="Genomic_DNA"/>
</dbReference>
<protein>
    <recommendedName>
        <fullName evidence="4">TonB-dependent receptor</fullName>
    </recommendedName>
</protein>
<feature type="chain" id="PRO_5008689971" description="TonB-dependent receptor" evidence="1">
    <location>
        <begin position="29"/>
        <end position="1185"/>
    </location>
</feature>
<proteinExistence type="predicted"/>
<reference evidence="3" key="1">
    <citation type="submission" date="2016-08" db="EMBL/GenBank/DDBJ databases">
        <authorList>
            <person name="Varghese N."/>
            <person name="Submissions Spin"/>
        </authorList>
    </citation>
    <scope>NUCLEOTIDE SEQUENCE [LARGE SCALE GENOMIC DNA]</scope>
    <source>
        <strain evidence="3">R-53144</strain>
    </source>
</reference>
<keyword evidence="3" id="KW-1185">Reference proteome</keyword>
<gene>
    <name evidence="2" type="ORF">GA0061080_10422</name>
</gene>
<feature type="signal peptide" evidence="1">
    <location>
        <begin position="1"/>
        <end position="28"/>
    </location>
</feature>
<dbReference type="OrthoDB" id="28717at2"/>
<evidence type="ECO:0000313" key="2">
    <source>
        <dbReference type="EMBL" id="SCC19908.1"/>
    </source>
</evidence>
<dbReference type="AlphaFoldDB" id="A0A1C4CLF6"/>
<evidence type="ECO:0000313" key="3">
    <source>
        <dbReference type="Proteomes" id="UP000199698"/>
    </source>
</evidence>
<dbReference type="RefSeq" id="WP_091124711.1">
    <property type="nucleotide sequence ID" value="NZ_FMBA01000042.1"/>
</dbReference>
<evidence type="ECO:0000256" key="1">
    <source>
        <dbReference type="SAM" id="SignalP"/>
    </source>
</evidence>
<organism evidence="2 3">
    <name type="scientific">Gilliamella intestini</name>
    <dbReference type="NCBI Taxonomy" id="1798183"/>
    <lineage>
        <taxon>Bacteria</taxon>
        <taxon>Pseudomonadati</taxon>
        <taxon>Pseudomonadota</taxon>
        <taxon>Gammaproteobacteria</taxon>
        <taxon>Orbales</taxon>
        <taxon>Orbaceae</taxon>
        <taxon>Gilliamella</taxon>
    </lineage>
</organism>
<accession>A0A1C4CLF6</accession>
<name>A0A1C4CLF6_9GAMM</name>
<keyword evidence="1" id="KW-0732">Signal</keyword>
<dbReference type="Proteomes" id="UP000199698">
    <property type="component" value="Unassembled WGS sequence"/>
</dbReference>
<evidence type="ECO:0008006" key="4">
    <source>
        <dbReference type="Google" id="ProtNLM"/>
    </source>
</evidence>